<dbReference type="PROSITE" id="PS01011">
    <property type="entry name" value="FOLYLPOLYGLU_SYNT_1"/>
    <property type="match status" value="1"/>
</dbReference>
<dbReference type="Gene3D" id="3.40.1190.10">
    <property type="entry name" value="Mur-like, catalytic domain"/>
    <property type="match status" value="1"/>
</dbReference>
<dbReference type="SUPFAM" id="SSF53623">
    <property type="entry name" value="MurD-like peptide ligases, catalytic domain"/>
    <property type="match status" value="1"/>
</dbReference>
<comment type="pathway">
    <text evidence="2">Cofactor biosynthesis; tetrahydrofolate biosynthesis; 7,8-dihydrofolate from 2-amino-4-hydroxy-6-hydroxymethyl-7,8-dihydropteridine diphosphate and 4-aminobenzoate: step 2/2.</text>
</comment>
<feature type="domain" description="Mur ligase central" evidence="20">
    <location>
        <begin position="42"/>
        <end position="267"/>
    </location>
</feature>
<evidence type="ECO:0000256" key="17">
    <source>
        <dbReference type="ARBA" id="ARBA00049161"/>
    </source>
</evidence>
<dbReference type="Pfam" id="PF02875">
    <property type="entry name" value="Mur_ligase_C"/>
    <property type="match status" value="1"/>
</dbReference>
<evidence type="ECO:0000256" key="18">
    <source>
        <dbReference type="PIRNR" id="PIRNR001563"/>
    </source>
</evidence>
<evidence type="ECO:0000256" key="8">
    <source>
        <dbReference type="ARBA" id="ARBA00019357"/>
    </source>
</evidence>
<evidence type="ECO:0000256" key="6">
    <source>
        <dbReference type="ARBA" id="ARBA00013023"/>
    </source>
</evidence>
<evidence type="ECO:0000259" key="20">
    <source>
        <dbReference type="Pfam" id="PF08245"/>
    </source>
</evidence>
<keyword evidence="22" id="KW-1185">Reference proteome</keyword>
<evidence type="ECO:0000256" key="12">
    <source>
        <dbReference type="ARBA" id="ARBA00022840"/>
    </source>
</evidence>
<accession>A0A3D8P669</accession>
<keyword evidence="12 18" id="KW-0067">ATP-binding</keyword>
<comment type="subunit">
    <text evidence="5">Monomer.</text>
</comment>
<evidence type="ECO:0000256" key="5">
    <source>
        <dbReference type="ARBA" id="ARBA00011245"/>
    </source>
</evidence>
<dbReference type="EMBL" id="QSLN01000001">
    <property type="protein sequence ID" value="RDV84814.1"/>
    <property type="molecule type" value="Genomic_DNA"/>
</dbReference>
<dbReference type="PANTHER" id="PTHR11136:SF0">
    <property type="entry name" value="DIHYDROFOLATE SYNTHETASE-RELATED"/>
    <property type="match status" value="1"/>
</dbReference>
<dbReference type="Proteomes" id="UP000256329">
    <property type="component" value="Unassembled WGS sequence"/>
</dbReference>
<comment type="similarity">
    <text evidence="4 18">Belongs to the folylpolyglutamate synthase family.</text>
</comment>
<dbReference type="FunFam" id="3.40.1190.10:FF:000004">
    <property type="entry name" value="Dihydrofolate synthase/folylpolyglutamate synthase"/>
    <property type="match status" value="1"/>
</dbReference>
<evidence type="ECO:0000256" key="7">
    <source>
        <dbReference type="ARBA" id="ARBA00013025"/>
    </source>
</evidence>
<reference evidence="21 22" key="1">
    <citation type="submission" date="2018-08" db="EMBL/GenBank/DDBJ databases">
        <title>Form III RuBisCO-mediated autotrophy in Thermodesulfobium bacteria.</title>
        <authorList>
            <person name="Toshchakov S.V."/>
            <person name="Kublanov I.V."/>
            <person name="Frolov E."/>
            <person name="Bonch-Osmolovskaya E.A."/>
            <person name="Tourova T.P."/>
            <person name="Chernych N.A."/>
            <person name="Lebedinsky A.V."/>
        </authorList>
    </citation>
    <scope>NUCLEOTIDE SEQUENCE [LARGE SCALE GENOMIC DNA]</scope>
    <source>
        <strain evidence="21 22">SR</strain>
    </source>
</reference>
<dbReference type="GO" id="GO:0005524">
    <property type="term" value="F:ATP binding"/>
    <property type="evidence" value="ECO:0007669"/>
    <property type="project" value="UniProtKB-KW"/>
</dbReference>
<evidence type="ECO:0000256" key="15">
    <source>
        <dbReference type="ARBA" id="ARBA00030592"/>
    </source>
</evidence>
<dbReference type="InterPro" id="IPR036565">
    <property type="entry name" value="Mur-like_cat_sf"/>
</dbReference>
<dbReference type="EC" id="6.3.2.17" evidence="7"/>
<dbReference type="PANTHER" id="PTHR11136">
    <property type="entry name" value="FOLYLPOLYGLUTAMATE SYNTHASE-RELATED"/>
    <property type="match status" value="1"/>
</dbReference>
<sequence>MREALAYIQQVAAVGIKPGLERIKALLERLGNPHRRLRFLHVGGTNGKGSVTAFLSFILRAAGYRVGTFTSPHLRSYLERFQLNGRPIGEREFVWLVKELYPHLEALQREGVRLTEFEIHTALAFLLFARARAEVAVVEVGLGGRWDATNVVLPELAVITNVAVDHTDYLGSDITSIAWEKAGIIKAGVPVVTGATGEALGVVEGVAREKGAPLYVQGRDFSFREIANDLTGQVIEVEGWWGRTPPLRLNLLGRHQQFNAALAVAAAKLLEERGWQIDKGAIKVGLYRTRWPGRLEIVFSQPTLILDGAHNPAGATALREALDHYFPRGQRLLVLGMLDDKAREDMVKILVPGASLVVVTRPPGPRSEDWRRVADWARQLCPQVYLVEEPQEAVSQALRRARPEDLVVVTGSLYLVGALEPEDRGF</sequence>
<protein>
    <recommendedName>
        <fullName evidence="8">Dihydrofolate synthase/folylpolyglutamate synthase</fullName>
        <ecNumber evidence="6">6.3.2.12</ecNumber>
        <ecNumber evidence="7">6.3.2.17</ecNumber>
    </recommendedName>
    <alternativeName>
        <fullName evidence="15">Tetrahydrofolylpolyglutamate synthase</fullName>
    </alternativeName>
</protein>
<evidence type="ECO:0000313" key="21">
    <source>
        <dbReference type="EMBL" id="RDV84814.1"/>
    </source>
</evidence>
<evidence type="ECO:0000256" key="1">
    <source>
        <dbReference type="ARBA" id="ARBA00001946"/>
    </source>
</evidence>
<keyword evidence="10" id="KW-0479">Metal-binding</keyword>
<dbReference type="AlphaFoldDB" id="A0A3D8P669"/>
<evidence type="ECO:0000256" key="9">
    <source>
        <dbReference type="ARBA" id="ARBA00022598"/>
    </source>
</evidence>
<dbReference type="SUPFAM" id="SSF53244">
    <property type="entry name" value="MurD-like peptide ligases, peptide-binding domain"/>
    <property type="match status" value="1"/>
</dbReference>
<comment type="cofactor">
    <cofactor evidence="1">
        <name>Mg(2+)</name>
        <dbReference type="ChEBI" id="CHEBI:18420"/>
    </cofactor>
</comment>
<dbReference type="RefSeq" id="WP_115791808.1">
    <property type="nucleotide sequence ID" value="NZ_QSLN01000001.1"/>
</dbReference>
<evidence type="ECO:0000313" key="22">
    <source>
        <dbReference type="Proteomes" id="UP000256329"/>
    </source>
</evidence>
<keyword evidence="9 18" id="KW-0436">Ligase</keyword>
<evidence type="ECO:0000256" key="3">
    <source>
        <dbReference type="ARBA" id="ARBA00005150"/>
    </source>
</evidence>
<dbReference type="Pfam" id="PF08245">
    <property type="entry name" value="Mur_ligase_M"/>
    <property type="match status" value="1"/>
</dbReference>
<dbReference type="NCBIfam" id="TIGR01499">
    <property type="entry name" value="folC"/>
    <property type="match status" value="1"/>
</dbReference>
<comment type="catalytic activity">
    <reaction evidence="16">
        <text>(6S)-5,6,7,8-tetrahydrofolyl-(gamma-L-Glu)(n) + L-glutamate + ATP = (6S)-5,6,7,8-tetrahydrofolyl-(gamma-L-Glu)(n+1) + ADP + phosphate + H(+)</text>
        <dbReference type="Rhea" id="RHEA:10580"/>
        <dbReference type="Rhea" id="RHEA-COMP:14738"/>
        <dbReference type="Rhea" id="RHEA-COMP:14740"/>
        <dbReference type="ChEBI" id="CHEBI:15378"/>
        <dbReference type="ChEBI" id="CHEBI:29985"/>
        <dbReference type="ChEBI" id="CHEBI:30616"/>
        <dbReference type="ChEBI" id="CHEBI:43474"/>
        <dbReference type="ChEBI" id="CHEBI:141005"/>
        <dbReference type="ChEBI" id="CHEBI:456216"/>
        <dbReference type="EC" id="6.3.2.17"/>
    </reaction>
</comment>
<dbReference type="GO" id="GO:0004326">
    <property type="term" value="F:tetrahydrofolylpolyglutamate synthase activity"/>
    <property type="evidence" value="ECO:0007669"/>
    <property type="project" value="UniProtKB-EC"/>
</dbReference>
<name>A0A3D8P669_9THEO</name>
<evidence type="ECO:0000256" key="13">
    <source>
        <dbReference type="ARBA" id="ARBA00022842"/>
    </source>
</evidence>
<dbReference type="GO" id="GO:0046872">
    <property type="term" value="F:metal ion binding"/>
    <property type="evidence" value="ECO:0007669"/>
    <property type="project" value="UniProtKB-KW"/>
</dbReference>
<dbReference type="PIRSF" id="PIRSF001563">
    <property type="entry name" value="Folylpolyglu_synth"/>
    <property type="match status" value="1"/>
</dbReference>
<evidence type="ECO:0000256" key="4">
    <source>
        <dbReference type="ARBA" id="ARBA00008276"/>
    </source>
</evidence>
<evidence type="ECO:0000256" key="14">
    <source>
        <dbReference type="ARBA" id="ARBA00022909"/>
    </source>
</evidence>
<comment type="catalytic activity">
    <reaction evidence="17">
        <text>7,8-dihydropteroate + L-glutamate + ATP = 7,8-dihydrofolate + ADP + phosphate + H(+)</text>
        <dbReference type="Rhea" id="RHEA:23584"/>
        <dbReference type="ChEBI" id="CHEBI:15378"/>
        <dbReference type="ChEBI" id="CHEBI:17839"/>
        <dbReference type="ChEBI" id="CHEBI:29985"/>
        <dbReference type="ChEBI" id="CHEBI:30616"/>
        <dbReference type="ChEBI" id="CHEBI:43474"/>
        <dbReference type="ChEBI" id="CHEBI:57451"/>
        <dbReference type="ChEBI" id="CHEBI:456216"/>
        <dbReference type="EC" id="6.3.2.12"/>
    </reaction>
</comment>
<dbReference type="InterPro" id="IPR036615">
    <property type="entry name" value="Mur_ligase_C_dom_sf"/>
</dbReference>
<dbReference type="InterPro" id="IPR001645">
    <property type="entry name" value="Folylpolyglutamate_synth"/>
</dbReference>
<evidence type="ECO:0000256" key="11">
    <source>
        <dbReference type="ARBA" id="ARBA00022741"/>
    </source>
</evidence>
<comment type="pathway">
    <text evidence="3">Cofactor biosynthesis; tetrahydrofolylpolyglutamate biosynthesis.</text>
</comment>
<dbReference type="InterPro" id="IPR018109">
    <property type="entry name" value="Folylpolyglutamate_synth_CS"/>
</dbReference>
<comment type="caution">
    <text evidence="21">The sequence shown here is derived from an EMBL/GenBank/DDBJ whole genome shotgun (WGS) entry which is preliminary data.</text>
</comment>
<dbReference type="Gene3D" id="3.90.190.20">
    <property type="entry name" value="Mur ligase, C-terminal domain"/>
    <property type="match status" value="1"/>
</dbReference>
<organism evidence="21 22">
    <name type="scientific">Ammonifex thiophilus</name>
    <dbReference type="NCBI Taxonomy" id="444093"/>
    <lineage>
        <taxon>Bacteria</taxon>
        <taxon>Bacillati</taxon>
        <taxon>Bacillota</taxon>
        <taxon>Clostridia</taxon>
        <taxon>Thermoanaerobacterales</taxon>
        <taxon>Thermoanaerobacteraceae</taxon>
        <taxon>Ammonifex</taxon>
    </lineage>
</organism>
<dbReference type="GO" id="GO:0008841">
    <property type="term" value="F:dihydrofolate synthase activity"/>
    <property type="evidence" value="ECO:0007669"/>
    <property type="project" value="UniProtKB-EC"/>
</dbReference>
<keyword evidence="11 18" id="KW-0547">Nucleotide-binding</keyword>
<keyword evidence="14" id="KW-0289">Folate biosynthesis</keyword>
<gene>
    <name evidence="21" type="ORF">DXX99_01880</name>
</gene>
<dbReference type="PROSITE" id="PS01012">
    <property type="entry name" value="FOLYLPOLYGLU_SYNT_2"/>
    <property type="match status" value="1"/>
</dbReference>
<feature type="domain" description="Mur ligase C-terminal" evidence="19">
    <location>
        <begin position="293"/>
        <end position="412"/>
    </location>
</feature>
<dbReference type="GO" id="GO:0046656">
    <property type="term" value="P:folic acid biosynthetic process"/>
    <property type="evidence" value="ECO:0007669"/>
    <property type="project" value="UniProtKB-KW"/>
</dbReference>
<keyword evidence="13" id="KW-0460">Magnesium</keyword>
<dbReference type="InterPro" id="IPR004101">
    <property type="entry name" value="Mur_ligase_C"/>
</dbReference>
<dbReference type="InterPro" id="IPR013221">
    <property type="entry name" value="Mur_ligase_cen"/>
</dbReference>
<evidence type="ECO:0000256" key="2">
    <source>
        <dbReference type="ARBA" id="ARBA00004799"/>
    </source>
</evidence>
<dbReference type="OrthoDB" id="9809356at2"/>
<evidence type="ECO:0000259" key="19">
    <source>
        <dbReference type="Pfam" id="PF02875"/>
    </source>
</evidence>
<proteinExistence type="inferred from homology"/>
<dbReference type="GO" id="GO:0005737">
    <property type="term" value="C:cytoplasm"/>
    <property type="evidence" value="ECO:0007669"/>
    <property type="project" value="TreeGrafter"/>
</dbReference>
<dbReference type="EC" id="6.3.2.12" evidence="6"/>
<evidence type="ECO:0000256" key="16">
    <source>
        <dbReference type="ARBA" id="ARBA00047493"/>
    </source>
</evidence>
<evidence type="ECO:0000256" key="10">
    <source>
        <dbReference type="ARBA" id="ARBA00022723"/>
    </source>
</evidence>